<proteinExistence type="predicted"/>
<protein>
    <submittedName>
        <fullName evidence="1">Uncharacterized protein</fullName>
    </submittedName>
</protein>
<dbReference type="RefSeq" id="WP_235174312.1">
    <property type="nucleotide sequence ID" value="NZ_CP135253.1"/>
</dbReference>
<dbReference type="EMBL" id="CP135253">
    <property type="protein sequence ID" value="WNS39965.1"/>
    <property type="molecule type" value="Genomic_DNA"/>
</dbReference>
<dbReference type="AlphaFoldDB" id="A0AA96RTT4"/>
<evidence type="ECO:0000313" key="1">
    <source>
        <dbReference type="EMBL" id="WNS39965.1"/>
    </source>
</evidence>
<gene>
    <name evidence="1" type="ORF">RQP59_10585</name>
</gene>
<accession>A0AA96RTT4</accession>
<reference evidence="1" key="1">
    <citation type="submission" date="2023-09" db="EMBL/GenBank/DDBJ databases">
        <title>Coexistence of blaNDM-1 and blaKPC-2 in Enterobacter chuandaensis.</title>
        <authorList>
            <person name="Chen R."/>
        </authorList>
    </citation>
    <scope>NUCLEOTIDE SEQUENCE</scope>
    <source>
        <strain evidence="1">FAHZZU5885</strain>
    </source>
</reference>
<name>A0AA96RTT4_9ENTR</name>
<dbReference type="KEGG" id="echu:RQP59_10585"/>
<sequence>MFLVDFYVDLFFGGTSDMLQKTSKRDWVMELDEERVNMMAHAAGRAVMELSLADLPVTQQAIIDKLEQYRKETGNVIGKGINRDAAEIVRSGRRALK</sequence>
<organism evidence="1">
    <name type="scientific">Enterobacter chuandaensis</name>
    <dbReference type="NCBI Taxonomy" id="2497875"/>
    <lineage>
        <taxon>Bacteria</taxon>
        <taxon>Pseudomonadati</taxon>
        <taxon>Pseudomonadota</taxon>
        <taxon>Gammaproteobacteria</taxon>
        <taxon>Enterobacterales</taxon>
        <taxon>Enterobacteriaceae</taxon>
        <taxon>Enterobacter</taxon>
        <taxon>Enterobacter cloacae complex</taxon>
    </lineage>
</organism>